<comment type="caution">
    <text evidence="2">The sequence shown here is derived from an EMBL/GenBank/DDBJ whole genome shotgun (WGS) entry which is preliminary data.</text>
</comment>
<dbReference type="Gene3D" id="2.60.120.460">
    <property type="entry name" value="YjbQ-like"/>
    <property type="match status" value="1"/>
</dbReference>
<dbReference type="InterPro" id="IPR001602">
    <property type="entry name" value="UPF0047_YjbQ-like"/>
</dbReference>
<protein>
    <recommendedName>
        <fullName evidence="4">Secondary thiamine-phosphate synthase enzyme</fullName>
    </recommendedName>
</protein>
<dbReference type="Pfam" id="PF01894">
    <property type="entry name" value="YjbQ"/>
    <property type="match status" value="1"/>
</dbReference>
<dbReference type="OrthoDB" id="6663at2157"/>
<accession>L9XL25</accession>
<dbReference type="PIRSF" id="PIRSF004681">
    <property type="entry name" value="UCP004681"/>
    <property type="match status" value="1"/>
</dbReference>
<sequence length="136" mass="14422">MASTPIQETFTVETDDRLTTVDVTDRIADLVPDDLAVGTVTAFVGHTTAGLLVQENESRLRGDLETFLGDLVPDEGHAHDQLDGNADSHLRAALVGPDVTIPVSDGEPALGTWQSIFVLECDGPRTRTVTVTVLGA</sequence>
<dbReference type="PANTHER" id="PTHR30615">
    <property type="entry name" value="UNCHARACTERIZED PROTEIN YJBQ-RELATED"/>
    <property type="match status" value="1"/>
</dbReference>
<name>L9XL25_9EURY</name>
<dbReference type="InterPro" id="IPR035917">
    <property type="entry name" value="YjbQ-like_sf"/>
</dbReference>
<dbReference type="AlphaFoldDB" id="L9XL25"/>
<evidence type="ECO:0000313" key="2">
    <source>
        <dbReference type="EMBL" id="ELY62086.1"/>
    </source>
</evidence>
<dbReference type="SUPFAM" id="SSF111038">
    <property type="entry name" value="YjbQ-like"/>
    <property type="match status" value="1"/>
</dbReference>
<dbReference type="PANTHER" id="PTHR30615:SF8">
    <property type="entry name" value="UPF0047 PROTEIN C4A8.02C"/>
    <property type="match status" value="1"/>
</dbReference>
<evidence type="ECO:0000256" key="1">
    <source>
        <dbReference type="ARBA" id="ARBA00005534"/>
    </source>
</evidence>
<dbReference type="STRING" id="1227499.C493_00685"/>
<organism evidence="2 3">
    <name type="scientific">Natronolimnohabitans innermongolicus JCM 12255</name>
    <dbReference type="NCBI Taxonomy" id="1227499"/>
    <lineage>
        <taxon>Archaea</taxon>
        <taxon>Methanobacteriati</taxon>
        <taxon>Methanobacteriota</taxon>
        <taxon>Stenosarchaea group</taxon>
        <taxon>Halobacteria</taxon>
        <taxon>Halobacteriales</taxon>
        <taxon>Natrialbaceae</taxon>
        <taxon>Natronolimnohabitans</taxon>
    </lineage>
</organism>
<gene>
    <name evidence="2" type="ORF">C493_00685</name>
</gene>
<dbReference type="EMBL" id="AOHZ01000003">
    <property type="protein sequence ID" value="ELY62086.1"/>
    <property type="molecule type" value="Genomic_DNA"/>
</dbReference>
<reference evidence="2 3" key="1">
    <citation type="journal article" date="2014" name="PLoS Genet.">
        <title>Phylogenetically driven sequencing of extremely halophilic archaea reveals strategies for static and dynamic osmo-response.</title>
        <authorList>
            <person name="Becker E.A."/>
            <person name="Seitzer P.M."/>
            <person name="Tritt A."/>
            <person name="Larsen D."/>
            <person name="Krusor M."/>
            <person name="Yao A.I."/>
            <person name="Wu D."/>
            <person name="Madern D."/>
            <person name="Eisen J.A."/>
            <person name="Darling A.E."/>
            <person name="Facciotti M.T."/>
        </authorList>
    </citation>
    <scope>NUCLEOTIDE SEQUENCE [LARGE SCALE GENOMIC DNA]</scope>
    <source>
        <strain evidence="2 3">JCM 12255</strain>
    </source>
</reference>
<dbReference type="eggNOG" id="arCOG04214">
    <property type="taxonomic scope" value="Archaea"/>
</dbReference>
<dbReference type="Proteomes" id="UP000011602">
    <property type="component" value="Unassembled WGS sequence"/>
</dbReference>
<dbReference type="NCBIfam" id="TIGR00149">
    <property type="entry name" value="TIGR00149_YjbQ"/>
    <property type="match status" value="1"/>
</dbReference>
<evidence type="ECO:0008006" key="4">
    <source>
        <dbReference type="Google" id="ProtNLM"/>
    </source>
</evidence>
<keyword evidence="3" id="KW-1185">Reference proteome</keyword>
<evidence type="ECO:0000313" key="3">
    <source>
        <dbReference type="Proteomes" id="UP000011602"/>
    </source>
</evidence>
<comment type="similarity">
    <text evidence="1">Belongs to the UPF0047 family.</text>
</comment>
<proteinExistence type="inferred from homology"/>
<dbReference type="RefSeq" id="WP_007257451.1">
    <property type="nucleotide sequence ID" value="NZ_AOHZ01000003.1"/>
</dbReference>
<dbReference type="PATRIC" id="fig|1227499.3.peg.140"/>